<dbReference type="KEGG" id="mis:MICPUN_62387"/>
<feature type="region of interest" description="Disordered" evidence="1">
    <location>
        <begin position="101"/>
        <end position="130"/>
    </location>
</feature>
<evidence type="ECO:0000313" key="3">
    <source>
        <dbReference type="Proteomes" id="UP000002009"/>
    </source>
</evidence>
<feature type="compositionally biased region" description="Low complexity" evidence="1">
    <location>
        <begin position="891"/>
        <end position="904"/>
    </location>
</feature>
<feature type="compositionally biased region" description="Low complexity" evidence="1">
    <location>
        <begin position="1442"/>
        <end position="1453"/>
    </location>
</feature>
<evidence type="ECO:0000256" key="1">
    <source>
        <dbReference type="SAM" id="MobiDB-lite"/>
    </source>
</evidence>
<accession>C1EDT9</accession>
<feature type="compositionally biased region" description="Basic and acidic residues" evidence="1">
    <location>
        <begin position="1510"/>
        <end position="1530"/>
    </location>
</feature>
<proteinExistence type="predicted"/>
<keyword evidence="3" id="KW-1185">Reference proteome</keyword>
<feature type="region of interest" description="Disordered" evidence="1">
    <location>
        <begin position="251"/>
        <end position="352"/>
    </location>
</feature>
<feature type="compositionally biased region" description="Low complexity" evidence="1">
    <location>
        <begin position="701"/>
        <end position="711"/>
    </location>
</feature>
<reference evidence="2 3" key="1">
    <citation type="journal article" date="2009" name="Science">
        <title>Green evolution and dynamic adaptations revealed by genomes of the marine picoeukaryotes Micromonas.</title>
        <authorList>
            <person name="Worden A.Z."/>
            <person name="Lee J.H."/>
            <person name="Mock T."/>
            <person name="Rouze P."/>
            <person name="Simmons M.P."/>
            <person name="Aerts A.L."/>
            <person name="Allen A.E."/>
            <person name="Cuvelier M.L."/>
            <person name="Derelle E."/>
            <person name="Everett M.V."/>
            <person name="Foulon E."/>
            <person name="Grimwood J."/>
            <person name="Gundlach H."/>
            <person name="Henrissat B."/>
            <person name="Napoli C."/>
            <person name="McDonald S.M."/>
            <person name="Parker M.S."/>
            <person name="Rombauts S."/>
            <person name="Salamov A."/>
            <person name="Von Dassow P."/>
            <person name="Badger J.H."/>
            <person name="Coutinho P.M."/>
            <person name="Demir E."/>
            <person name="Dubchak I."/>
            <person name="Gentemann C."/>
            <person name="Eikrem W."/>
            <person name="Gready J.E."/>
            <person name="John U."/>
            <person name="Lanier W."/>
            <person name="Lindquist E.A."/>
            <person name="Lucas S."/>
            <person name="Mayer K.F."/>
            <person name="Moreau H."/>
            <person name="Not F."/>
            <person name="Otillar R."/>
            <person name="Panaud O."/>
            <person name="Pangilinan J."/>
            <person name="Paulsen I."/>
            <person name="Piegu B."/>
            <person name="Poliakov A."/>
            <person name="Robbens S."/>
            <person name="Schmutz J."/>
            <person name="Toulza E."/>
            <person name="Wyss T."/>
            <person name="Zelensky A."/>
            <person name="Zhou K."/>
            <person name="Armbrust E.V."/>
            <person name="Bhattacharya D."/>
            <person name="Goodenough U.W."/>
            <person name="Van de Peer Y."/>
            <person name="Grigoriev I.V."/>
        </authorList>
    </citation>
    <scope>NUCLEOTIDE SEQUENCE [LARGE SCALE GENOMIC DNA]</scope>
    <source>
        <strain evidence="3">RCC299 / NOUM17</strain>
    </source>
</reference>
<feature type="compositionally biased region" description="Low complexity" evidence="1">
    <location>
        <begin position="1115"/>
        <end position="1125"/>
    </location>
</feature>
<feature type="region of interest" description="Disordered" evidence="1">
    <location>
        <begin position="1158"/>
        <end position="1227"/>
    </location>
</feature>
<feature type="compositionally biased region" description="Acidic residues" evidence="1">
    <location>
        <begin position="1259"/>
        <end position="1270"/>
    </location>
</feature>
<gene>
    <name evidence="2" type="ORF">MICPUN_62387</name>
</gene>
<dbReference type="GeneID" id="8247278"/>
<feature type="compositionally biased region" description="Acidic residues" evidence="1">
    <location>
        <begin position="660"/>
        <end position="669"/>
    </location>
</feature>
<dbReference type="InParanoid" id="C1EDT9"/>
<evidence type="ECO:0000313" key="2">
    <source>
        <dbReference type="EMBL" id="ACO66423.1"/>
    </source>
</evidence>
<protein>
    <submittedName>
        <fullName evidence="2">Uncharacterized protein</fullName>
    </submittedName>
</protein>
<sequence length="1530" mass="165784">MSFAHERRSRRMVELEAAELHAARERSERFERRAAASASPRRVRRRGRFWNRTYAPIEVESLPPELEAASLLRGAYDTTPRVPPGLGGERWETWRHVPTVVSPHDDDHDHDDDDAAVPASAPPGLNPHAAPMASVVGKVTAKCYEVDTRDPKRVAQILRENRERIANESGKDGTASDAATDTEADSSESEVELEPSRTIKSRVFHDKTTRVPTQPEGSMRVVATVRDTRGVEMLPPPPPDAHFDAIAKFRRARHDKEAERRRRARERSRERAEAAARRREEKRLAEEEKRAARSAAKDAKAAAKNAAKERTRAAKASSDSESERSSNPEPAKTPRQKLPRMPRGFRRRDDASAGARGAWASACVRSLRHGAVHLRSGAVQTLKHGSNAVQTLPRAAVHSAAVVGKSLHDAGHAMDAAVGSVAKNVVNASVNTWRGVRDSDLAKSAVVATRRFLARRPWEPHLERCSWNVATPPAVSVRVGPARGPGWFRVLKVGPRSFPDLTPPIAPAAVDAHETRHASSSGERERSMAILVKAAGVPVAAKTPADALRMLGMEVRNAGNAVRNSSLRTLEFTLDSAAKTVGAASRTVGGAAEGVGRTLFSAAERLAQRTEFYEELDIDMDDPDAPWPNGCYEDLEGYTHKAEAWAVTPHWSKGMRVPPEESEDDEEEDKFIRSLEPKEARYRDAEDIAAMMLDAGDDYDSYGNDDSYSYRSSRRHSPRQQPKPPRPSFNAPLSPLPPQPTEAEDDEYRHLSPLFVPPEEPRGAEEGAVPLRSLRLDDYEESLATRVRMLQKSFPEVAQEIADAVYDYAGRIGESGAPGERVAASGMSTKPVDVAAATRVVQELEAASMSVLMHGKIPTGETLRAWLDDVVEGRGMGREAWREDNTDFFRGGSHSGSDSKGFSSLDNQETQYSLSPTMEVREVREVRTNGRTDGADVGDAFTPGSKKFVSDIAGAFEGWAGREPRSYPERYDGLLARTFDGRDPREEAARVMENEARSRRFIRAWHAACHEGPIANAVRGIEHERFEKSPATAVKGAFAAAEGAIERVENVSKFFADTDDSSMDISRDEVAAAGVQSPKDVKSPPRATRKPWDFSDSSQSDIEVDPATPAPAPKPAVEGTAAAVEGGSGRKPGARVIGGLLSPFRTIKNGLKMLSQQNSPEMALKPTTIAPVSETTSLPVSSAVSESPPASPSVENASEESVNAASASVSVSESASRSPSGSLTGSPSFVAAVEASEEKIVASARDAVTSRFAGKDLEDALVADDDDDSDSEKSPSPAMQSARSKGAQPTMSTGGSSMVTARTGGSVAFSGGPGFSNGGWSATKTIYFDDESPGGTASVSKPTKTAPKTVIKPSSVAVSTKKIYEDESDEDDFEDRFSRFPRAIGDKTMDEMLDALDKDLESSMEESPGPVRFNPFNRFKGFANTKTASVVDASADKENEENSGGNSSGNTTDSDTKEWRRAVDRAKNVQPVQPVQQRVAAFGKVSSPLKPSRVRSPARELAGYGSARAAFEREASRLDASMDRGSRRRR</sequence>
<dbReference type="EMBL" id="CP001330">
    <property type="protein sequence ID" value="ACO66423.1"/>
    <property type="molecule type" value="Genomic_DNA"/>
</dbReference>
<name>C1EDT9_MICCC</name>
<feature type="region of interest" description="Disordered" evidence="1">
    <location>
        <begin position="1070"/>
        <end position="1135"/>
    </location>
</feature>
<feature type="compositionally biased region" description="Basic and acidic residues" evidence="1">
    <location>
        <begin position="267"/>
        <end position="312"/>
    </location>
</feature>
<feature type="region of interest" description="Disordered" evidence="1">
    <location>
        <begin position="161"/>
        <end position="221"/>
    </location>
</feature>
<feature type="compositionally biased region" description="Basic and acidic residues" evidence="1">
    <location>
        <begin position="161"/>
        <end position="171"/>
    </location>
</feature>
<feature type="region of interest" description="Disordered" evidence="1">
    <location>
        <begin position="652"/>
        <end position="678"/>
    </location>
</feature>
<feature type="compositionally biased region" description="Basic residues" evidence="1">
    <location>
        <begin position="334"/>
        <end position="346"/>
    </location>
</feature>
<feature type="region of interest" description="Disordered" evidence="1">
    <location>
        <begin position="1430"/>
        <end position="1530"/>
    </location>
</feature>
<dbReference type="RefSeq" id="XP_002505165.1">
    <property type="nucleotide sequence ID" value="XM_002505119.1"/>
</dbReference>
<feature type="region of interest" description="Disordered" evidence="1">
    <location>
        <begin position="1244"/>
        <end position="1305"/>
    </location>
</feature>
<feature type="compositionally biased region" description="Low complexity" evidence="1">
    <location>
        <begin position="1179"/>
        <end position="1220"/>
    </location>
</feature>
<feature type="compositionally biased region" description="Polar residues" evidence="1">
    <location>
        <begin position="905"/>
        <end position="914"/>
    </location>
</feature>
<feature type="compositionally biased region" description="Low complexity" evidence="1">
    <location>
        <begin position="1469"/>
        <end position="1479"/>
    </location>
</feature>
<feature type="compositionally biased region" description="Polar residues" evidence="1">
    <location>
        <begin position="1278"/>
        <end position="1300"/>
    </location>
</feature>
<feature type="region of interest" description="Disordered" evidence="1">
    <location>
        <begin position="696"/>
        <end position="746"/>
    </location>
</feature>
<feature type="region of interest" description="Disordered" evidence="1">
    <location>
        <begin position="1324"/>
        <end position="1373"/>
    </location>
</feature>
<dbReference type="Proteomes" id="UP000002009">
    <property type="component" value="Chromosome 11"/>
</dbReference>
<feature type="compositionally biased region" description="Basic and acidic residues" evidence="1">
    <location>
        <begin position="1454"/>
        <end position="1467"/>
    </location>
</feature>
<organism evidence="2 3">
    <name type="scientific">Micromonas commoda (strain RCC299 / NOUM17 / CCMP2709)</name>
    <name type="common">Picoplanktonic green alga</name>
    <dbReference type="NCBI Taxonomy" id="296587"/>
    <lineage>
        <taxon>Eukaryota</taxon>
        <taxon>Viridiplantae</taxon>
        <taxon>Chlorophyta</taxon>
        <taxon>Mamiellophyceae</taxon>
        <taxon>Mamiellales</taxon>
        <taxon>Mamiellaceae</taxon>
        <taxon>Micromonas</taxon>
    </lineage>
</organism>
<feature type="region of interest" description="Disordered" evidence="1">
    <location>
        <begin position="887"/>
        <end position="914"/>
    </location>
</feature>
<feature type="compositionally biased region" description="Acidic residues" evidence="1">
    <location>
        <begin position="180"/>
        <end position="193"/>
    </location>
</feature>